<evidence type="ECO:0000313" key="19">
    <source>
        <dbReference type="Proteomes" id="UP000472277"/>
    </source>
</evidence>
<keyword evidence="3 12" id="KW-0723">Serine/threonine-protein kinase</keyword>
<dbReference type="GO" id="GO:0035556">
    <property type="term" value="P:intracellular signal transduction"/>
    <property type="evidence" value="ECO:0007669"/>
    <property type="project" value="InterPro"/>
</dbReference>
<dbReference type="InterPro" id="IPR000961">
    <property type="entry name" value="AGC-kinase_C"/>
</dbReference>
<keyword evidence="9 12" id="KW-0067">ATP-binding</keyword>
<dbReference type="PROSITE" id="PS51285">
    <property type="entry name" value="AGC_KINASE_CTER"/>
    <property type="match status" value="1"/>
</dbReference>
<evidence type="ECO:0000256" key="11">
    <source>
        <dbReference type="ARBA" id="ARBA00048679"/>
    </source>
</evidence>
<dbReference type="GO" id="GO:0005524">
    <property type="term" value="F:ATP binding"/>
    <property type="evidence" value="ECO:0007669"/>
    <property type="project" value="UniProtKB-UniRule"/>
</dbReference>
<evidence type="ECO:0000256" key="14">
    <source>
        <dbReference type="PIRSR" id="PIRSR000606-51"/>
    </source>
</evidence>
<feature type="domain" description="Protein kinase" evidence="16">
    <location>
        <begin position="112"/>
        <end position="371"/>
    </location>
</feature>
<name>A0A674EK43_SALTR</name>
<dbReference type="EC" id="2.7.11.1" evidence="12"/>
<dbReference type="Gene3D" id="3.30.200.20">
    <property type="entry name" value="Phosphorylase Kinase, domain 1"/>
    <property type="match status" value="2"/>
</dbReference>
<protein>
    <recommendedName>
        <fullName evidence="12">Ribosomal protein S6 kinase</fullName>
        <ecNumber evidence="12">2.7.11.1</ecNumber>
    </recommendedName>
</protein>
<keyword evidence="5 12" id="KW-0808">Transferase</keyword>
<dbReference type="PROSITE" id="PS00108">
    <property type="entry name" value="PROTEIN_KINASE_ST"/>
    <property type="match status" value="2"/>
</dbReference>
<feature type="binding site" evidence="14">
    <location>
        <begin position="118"/>
        <end position="126"/>
    </location>
    <ligand>
        <name>ATP</name>
        <dbReference type="ChEBI" id="CHEBI:30616"/>
    </ligand>
</feature>
<dbReference type="InterPro" id="IPR000719">
    <property type="entry name" value="Prot_kinase_dom"/>
</dbReference>
<evidence type="ECO:0000313" key="18">
    <source>
        <dbReference type="Ensembl" id="ENSSTUP00000108425.1"/>
    </source>
</evidence>
<dbReference type="Gene3D" id="1.10.510.10">
    <property type="entry name" value="Transferase(Phosphotransferase) domain 1"/>
    <property type="match status" value="2"/>
</dbReference>
<comment type="catalytic activity">
    <reaction evidence="11 12">
        <text>L-seryl-[protein] + ATP = O-phospho-L-seryl-[protein] + ADP + H(+)</text>
        <dbReference type="Rhea" id="RHEA:17989"/>
        <dbReference type="Rhea" id="RHEA-COMP:9863"/>
        <dbReference type="Rhea" id="RHEA-COMP:11604"/>
        <dbReference type="ChEBI" id="CHEBI:15378"/>
        <dbReference type="ChEBI" id="CHEBI:29999"/>
        <dbReference type="ChEBI" id="CHEBI:30616"/>
        <dbReference type="ChEBI" id="CHEBI:83421"/>
        <dbReference type="ChEBI" id="CHEBI:456216"/>
        <dbReference type="EC" id="2.7.11.1"/>
    </reaction>
</comment>
<dbReference type="AlphaFoldDB" id="A0A674EK43"/>
<comment type="similarity">
    <text evidence="2 12">Belongs to the protein kinase superfamily. AGC Ser/Thr protein kinase family. S6 kinase subfamily.</text>
</comment>
<dbReference type="InterPro" id="IPR041906">
    <property type="entry name" value="RSK_N"/>
</dbReference>
<dbReference type="GO" id="GO:0004674">
    <property type="term" value="F:protein serine/threonine kinase activity"/>
    <property type="evidence" value="ECO:0007669"/>
    <property type="project" value="UniProtKB-KW"/>
</dbReference>
<accession>A0A674EK43</accession>
<evidence type="ECO:0000256" key="9">
    <source>
        <dbReference type="ARBA" id="ARBA00022840"/>
    </source>
</evidence>
<evidence type="ECO:0000256" key="13">
    <source>
        <dbReference type="PIRSR" id="PIRSR000606-50"/>
    </source>
</evidence>
<feature type="binding site" evidence="14">
    <location>
        <position position="498"/>
    </location>
    <ligand>
        <name>ATP</name>
        <dbReference type="ChEBI" id="CHEBI:30616"/>
    </ligand>
</feature>
<dbReference type="PANTHER" id="PTHR24351">
    <property type="entry name" value="RIBOSOMAL PROTEIN S6 KINASE"/>
    <property type="match status" value="1"/>
</dbReference>
<evidence type="ECO:0000256" key="15">
    <source>
        <dbReference type="PROSITE-ProRule" id="PRU10141"/>
    </source>
</evidence>
<evidence type="ECO:0000256" key="5">
    <source>
        <dbReference type="ARBA" id="ARBA00022679"/>
    </source>
</evidence>
<evidence type="ECO:0000259" key="16">
    <source>
        <dbReference type="PROSITE" id="PS50011"/>
    </source>
</evidence>
<dbReference type="FunFam" id="3.30.200.20:FF:000121">
    <property type="entry name" value="Ribosomal protein S6 kinase"/>
    <property type="match status" value="1"/>
</dbReference>
<dbReference type="Pfam" id="PF00069">
    <property type="entry name" value="Pkinase"/>
    <property type="match status" value="2"/>
</dbReference>
<evidence type="ECO:0000256" key="3">
    <source>
        <dbReference type="ARBA" id="ARBA00022527"/>
    </source>
</evidence>
<dbReference type="FunCoup" id="A0A674EK43">
    <property type="interactions" value="942"/>
</dbReference>
<feature type="binding site" evidence="15">
    <location>
        <position position="505"/>
    </location>
    <ligand>
        <name>ATP</name>
        <dbReference type="ChEBI" id="CHEBI:30616"/>
    </ligand>
</feature>
<dbReference type="InterPro" id="IPR017892">
    <property type="entry name" value="Pkinase_C"/>
</dbReference>
<dbReference type="Proteomes" id="UP000472277">
    <property type="component" value="Chromosome 10"/>
</dbReference>
<dbReference type="InterPro" id="IPR008271">
    <property type="entry name" value="Ser/Thr_kinase_AS"/>
</dbReference>
<dbReference type="InterPro" id="IPR011009">
    <property type="entry name" value="Kinase-like_dom_sf"/>
</dbReference>
<dbReference type="GO" id="GO:0000287">
    <property type="term" value="F:magnesium ion binding"/>
    <property type="evidence" value="ECO:0007669"/>
    <property type="project" value="InterPro"/>
</dbReference>
<organism evidence="18 19">
    <name type="scientific">Salmo trutta</name>
    <name type="common">Brown trout</name>
    <dbReference type="NCBI Taxonomy" id="8032"/>
    <lineage>
        <taxon>Eukaryota</taxon>
        <taxon>Metazoa</taxon>
        <taxon>Chordata</taxon>
        <taxon>Craniata</taxon>
        <taxon>Vertebrata</taxon>
        <taxon>Euteleostomi</taxon>
        <taxon>Actinopterygii</taxon>
        <taxon>Neopterygii</taxon>
        <taxon>Teleostei</taxon>
        <taxon>Protacanthopterygii</taxon>
        <taxon>Salmoniformes</taxon>
        <taxon>Salmonidae</taxon>
        <taxon>Salmoninae</taxon>
        <taxon>Salmo</taxon>
    </lineage>
</organism>
<dbReference type="OMA" id="GAMKATY"/>
<evidence type="ECO:0000256" key="10">
    <source>
        <dbReference type="ARBA" id="ARBA00047899"/>
    </source>
</evidence>
<dbReference type="InterPro" id="IPR016239">
    <property type="entry name" value="Ribosomal_S6_kinase_II"/>
</dbReference>
<reference evidence="18" key="2">
    <citation type="submission" date="2025-09" db="UniProtKB">
        <authorList>
            <consortium name="Ensembl"/>
        </authorList>
    </citation>
    <scope>IDENTIFICATION</scope>
</reference>
<evidence type="ECO:0000256" key="12">
    <source>
        <dbReference type="PIRNR" id="PIRNR000606"/>
    </source>
</evidence>
<evidence type="ECO:0000256" key="2">
    <source>
        <dbReference type="ARBA" id="ARBA00009804"/>
    </source>
</evidence>
<keyword evidence="6" id="KW-0677">Repeat</keyword>
<dbReference type="PROSITE" id="PS00107">
    <property type="entry name" value="PROTEIN_KINASE_ATP"/>
    <property type="match status" value="2"/>
</dbReference>
<reference evidence="18" key="1">
    <citation type="submission" date="2025-08" db="UniProtKB">
        <authorList>
            <consortium name="Ensembl"/>
        </authorList>
    </citation>
    <scope>IDENTIFICATION</scope>
</reference>
<feature type="domain" description="Protein kinase" evidence="16">
    <location>
        <begin position="469"/>
        <end position="726"/>
    </location>
</feature>
<dbReference type="SMART" id="SM00133">
    <property type="entry name" value="S_TK_X"/>
    <property type="match status" value="1"/>
</dbReference>
<dbReference type="GeneTree" id="ENSGT00940000159956"/>
<feature type="domain" description="AGC-kinase C-terminal" evidence="17">
    <location>
        <begin position="372"/>
        <end position="441"/>
    </location>
</feature>
<evidence type="ECO:0000256" key="1">
    <source>
        <dbReference type="ARBA" id="ARBA00001946"/>
    </source>
</evidence>
<feature type="binding site" evidence="14 15">
    <location>
        <position position="144"/>
    </location>
    <ligand>
        <name>ATP</name>
        <dbReference type="ChEBI" id="CHEBI:30616"/>
    </ligand>
</feature>
<dbReference type="InterPro" id="IPR017441">
    <property type="entry name" value="Protein_kinase_ATP_BS"/>
</dbReference>
<evidence type="ECO:0000256" key="8">
    <source>
        <dbReference type="ARBA" id="ARBA00022777"/>
    </source>
</evidence>
<proteinExistence type="inferred from homology"/>
<dbReference type="SUPFAM" id="SSF56112">
    <property type="entry name" value="Protein kinase-like (PK-like)"/>
    <property type="match status" value="2"/>
</dbReference>
<dbReference type="FunFam" id="1.10.510.10:FF:000010">
    <property type="entry name" value="Ribosomal protein S6 kinase"/>
    <property type="match status" value="1"/>
</dbReference>
<feature type="active site" description="Proton acceptor" evidence="13">
    <location>
        <position position="237"/>
    </location>
</feature>
<dbReference type="PROSITE" id="PS50011">
    <property type="entry name" value="PROTEIN_KINASE_DOM"/>
    <property type="match status" value="2"/>
</dbReference>
<dbReference type="InParanoid" id="A0A674EK43"/>
<gene>
    <name evidence="18" type="primary">LOC115201621</name>
</gene>
<dbReference type="FunFam" id="3.30.200.20:FF:000013">
    <property type="entry name" value="Ribosomal protein S6 kinase"/>
    <property type="match status" value="1"/>
</dbReference>
<dbReference type="Pfam" id="PF00433">
    <property type="entry name" value="Pkinase_C"/>
    <property type="match status" value="1"/>
</dbReference>
<evidence type="ECO:0000256" key="4">
    <source>
        <dbReference type="ARBA" id="ARBA00022553"/>
    </source>
</evidence>
<dbReference type="CDD" id="cd05582">
    <property type="entry name" value="STKc_RSK_N"/>
    <property type="match status" value="1"/>
</dbReference>
<keyword evidence="19" id="KW-1185">Reference proteome</keyword>
<dbReference type="SMART" id="SM00220">
    <property type="entry name" value="S_TKc"/>
    <property type="match status" value="2"/>
</dbReference>
<evidence type="ECO:0000256" key="7">
    <source>
        <dbReference type="ARBA" id="ARBA00022741"/>
    </source>
</evidence>
<evidence type="ECO:0000259" key="17">
    <source>
        <dbReference type="PROSITE" id="PS51285"/>
    </source>
</evidence>
<sequence length="787" mass="88606">SQSARSTASHTAPLTQNVLTLISPDTRGTGWTTVSVGCDKMGLPQVGHLSKSLSLALPVSLEQHGCSLYSCRHLLGLICGTFVSLQDDGILKEIDISQHTKEGFEKADPSQFELLKVLGQGSYGKVFLVRKIRGSDRGQLYAMKVLRKATLKVRDRVRSKMERDILAEVNHPFIVKLHYAFQTEGKLYLILDFLRGGDLFTRLSKEVMFTEEDVKFYLAELALALDHLHSLGIIYRDLKPENILLDEEGHIKITDFGLSKEATDHDKRAYSFCGTIEYMAPEVVNRRGHTQSADWWSFGVLMFEMLTGSLPFQGKDRKETMVLILKAKLGMPQFLSPEVQSLIRALFKRNPANRLGAGPDGVEEIKRHNFFGNIDWNKLYRREIKPPFKPAVGRPEDTFHFDPEFTSRTPTDSPGIPPSDNTHQLFRGFSFVATNLDQDQSIAEIQQNSTVNPIVQQLHGTNIHFTDGYEVKEEVGLGAYSVCKRCIHKITSVEYAVKIIDRVKKDPSEEIEILLRYGQHPNIITLKDVYDDGRYVYLVMEMMRGGELLDRILYQKCFSEREASAVLCTITKTVEYLHSQGVVHRDLKPSNLLYVDETGDPESIRICDFGFAKQLRAENGLLMTPCYTANFVAPEVLKKQGYDAACDIWSLGILLYTMLAGFTPFANGPDDTPEEILARIGSGKYALTDGNWDTVSDAAKDIVTKMLHVDPHQRLTAPQVLRHQWIVNQEQLSQCQLIRQDVQLVKGAMAATYLALNRSPLAPKLEPVQCSSLAQRRGMKRLTSTCL</sequence>
<comment type="catalytic activity">
    <reaction evidence="10 12">
        <text>L-threonyl-[protein] + ATP = O-phospho-L-threonyl-[protein] + ADP + H(+)</text>
        <dbReference type="Rhea" id="RHEA:46608"/>
        <dbReference type="Rhea" id="RHEA-COMP:11060"/>
        <dbReference type="Rhea" id="RHEA-COMP:11605"/>
        <dbReference type="ChEBI" id="CHEBI:15378"/>
        <dbReference type="ChEBI" id="CHEBI:30013"/>
        <dbReference type="ChEBI" id="CHEBI:30616"/>
        <dbReference type="ChEBI" id="CHEBI:61977"/>
        <dbReference type="ChEBI" id="CHEBI:456216"/>
        <dbReference type="EC" id="2.7.11.1"/>
    </reaction>
</comment>
<keyword evidence="7 12" id="KW-0547">Nucleotide-binding</keyword>
<dbReference type="FunFam" id="1.10.510.10:FF:000041">
    <property type="entry name" value="Ribosomal protein S6 kinase"/>
    <property type="match status" value="1"/>
</dbReference>
<comment type="cofactor">
    <cofactor evidence="1 12">
        <name>Mg(2+)</name>
        <dbReference type="ChEBI" id="CHEBI:18420"/>
    </cofactor>
</comment>
<feature type="active site" description="Proton acceptor" evidence="13">
    <location>
        <position position="586"/>
    </location>
</feature>
<dbReference type="Ensembl" id="ENSSTUT00000116126.1">
    <property type="protein sequence ID" value="ENSSTUP00000108425.1"/>
    <property type="gene ID" value="ENSSTUG00000044983.1"/>
</dbReference>
<keyword evidence="4" id="KW-0597">Phosphoprotein</keyword>
<dbReference type="PIRSF" id="PIRSF000606">
    <property type="entry name" value="Ribsml_S6_kin_2"/>
    <property type="match status" value="1"/>
</dbReference>
<evidence type="ECO:0000256" key="6">
    <source>
        <dbReference type="ARBA" id="ARBA00022737"/>
    </source>
</evidence>
<keyword evidence="8 12" id="KW-0418">Kinase</keyword>